<sequence length="273" mass="29249">MSNAFVQAAVILLREGLEAMLVIAALAGYLRKVGGAHRVTALYTGALVAVGASFIAAWLFAVLNSGDHNDILEGVVILFAAALMLYVSGWLMVKQDPRGWQDYLATKADNALSQDTAWAVGALAFFAVFREGAETVLFINALAVTEGGWSAGLFAGLGAATVALAVLFYFINLIAQKIPLRPLFIVTSAFLFAMGIKFIGEAIQEFQEQSLVSVTELKNFGWLQSLGLNATLEAVSIQLLVILFALATFSIVQRNARLTREDKAKAVVETAKT</sequence>
<accession>A0A840MZ18</accession>
<feature type="transmembrane region" description="Helical" evidence="6">
    <location>
        <begin position="149"/>
        <end position="171"/>
    </location>
</feature>
<feature type="transmembrane region" description="Helical" evidence="6">
    <location>
        <begin position="75"/>
        <end position="92"/>
    </location>
</feature>
<dbReference type="PANTHER" id="PTHR31632">
    <property type="entry name" value="IRON TRANSPORTER FTH1"/>
    <property type="match status" value="1"/>
</dbReference>
<dbReference type="GO" id="GO:0015093">
    <property type="term" value="F:ferrous iron transmembrane transporter activity"/>
    <property type="evidence" value="ECO:0007669"/>
    <property type="project" value="TreeGrafter"/>
</dbReference>
<reference evidence="7 8" key="1">
    <citation type="submission" date="2020-08" db="EMBL/GenBank/DDBJ databases">
        <title>Genomic Encyclopedia of Type Strains, Phase IV (KMG-IV): sequencing the most valuable type-strain genomes for metagenomic binning, comparative biology and taxonomic classification.</title>
        <authorList>
            <person name="Goeker M."/>
        </authorList>
    </citation>
    <scope>NUCLEOTIDE SEQUENCE [LARGE SCALE GENOMIC DNA]</scope>
    <source>
        <strain evidence="7 8">DSM 17498</strain>
    </source>
</reference>
<evidence type="ECO:0000256" key="5">
    <source>
        <dbReference type="ARBA" id="ARBA00023136"/>
    </source>
</evidence>
<feature type="transmembrane region" description="Helical" evidence="6">
    <location>
        <begin position="42"/>
        <end position="63"/>
    </location>
</feature>
<gene>
    <name evidence="7" type="ORF">HNQ36_001401</name>
</gene>
<organism evidence="7 8">
    <name type="scientific">Afipia massiliensis</name>
    <dbReference type="NCBI Taxonomy" id="211460"/>
    <lineage>
        <taxon>Bacteria</taxon>
        <taxon>Pseudomonadati</taxon>
        <taxon>Pseudomonadota</taxon>
        <taxon>Alphaproteobacteria</taxon>
        <taxon>Hyphomicrobiales</taxon>
        <taxon>Nitrobacteraceae</taxon>
        <taxon>Afipia</taxon>
    </lineage>
</organism>
<evidence type="ECO:0000256" key="6">
    <source>
        <dbReference type="SAM" id="Phobius"/>
    </source>
</evidence>
<proteinExistence type="inferred from homology"/>
<dbReference type="PANTHER" id="PTHR31632:SF2">
    <property type="entry name" value="PLASMA MEMBRANE IRON PERMEASE"/>
    <property type="match status" value="1"/>
</dbReference>
<keyword evidence="4 6" id="KW-1133">Transmembrane helix</keyword>
<keyword evidence="3 6" id="KW-0812">Transmembrane</keyword>
<evidence type="ECO:0000313" key="7">
    <source>
        <dbReference type="EMBL" id="MBB5051447.1"/>
    </source>
</evidence>
<evidence type="ECO:0000313" key="8">
    <source>
        <dbReference type="Proteomes" id="UP000521227"/>
    </source>
</evidence>
<feature type="transmembrane region" description="Helical" evidence="6">
    <location>
        <begin position="234"/>
        <end position="252"/>
    </location>
</feature>
<feature type="transmembrane region" description="Helical" evidence="6">
    <location>
        <begin position="6"/>
        <end position="30"/>
    </location>
</feature>
<keyword evidence="5 6" id="KW-0472">Membrane</keyword>
<dbReference type="Pfam" id="PF03239">
    <property type="entry name" value="FTR1"/>
    <property type="match status" value="1"/>
</dbReference>
<dbReference type="EMBL" id="JACHIJ010000002">
    <property type="protein sequence ID" value="MBB5051447.1"/>
    <property type="molecule type" value="Genomic_DNA"/>
</dbReference>
<feature type="transmembrane region" description="Helical" evidence="6">
    <location>
        <begin position="183"/>
        <end position="200"/>
    </location>
</feature>
<comment type="caution">
    <text evidence="7">The sequence shown here is derived from an EMBL/GenBank/DDBJ whole genome shotgun (WGS) entry which is preliminary data.</text>
</comment>
<protein>
    <submittedName>
        <fullName evidence="7">High-affinity iron transporter</fullName>
    </submittedName>
</protein>
<evidence type="ECO:0000256" key="4">
    <source>
        <dbReference type="ARBA" id="ARBA00022989"/>
    </source>
</evidence>
<comment type="similarity">
    <text evidence="2">Belongs to the oxidase-dependent Fe transporter (OFeT) (TC 9.A.10.1) family.</text>
</comment>
<dbReference type="AlphaFoldDB" id="A0A840MZ18"/>
<evidence type="ECO:0000256" key="3">
    <source>
        <dbReference type="ARBA" id="ARBA00022692"/>
    </source>
</evidence>
<dbReference type="InterPro" id="IPR004923">
    <property type="entry name" value="FTR1/Fip1/EfeU"/>
</dbReference>
<comment type="subcellular location">
    <subcellularLocation>
        <location evidence="1">Membrane</location>
        <topology evidence="1">Multi-pass membrane protein</topology>
    </subcellularLocation>
</comment>
<evidence type="ECO:0000256" key="2">
    <source>
        <dbReference type="ARBA" id="ARBA00008333"/>
    </source>
</evidence>
<name>A0A840MZ18_9BRAD</name>
<dbReference type="Proteomes" id="UP000521227">
    <property type="component" value="Unassembled WGS sequence"/>
</dbReference>
<dbReference type="GO" id="GO:0033573">
    <property type="term" value="C:high-affinity iron permease complex"/>
    <property type="evidence" value="ECO:0007669"/>
    <property type="project" value="InterPro"/>
</dbReference>
<feature type="transmembrane region" description="Helical" evidence="6">
    <location>
        <begin position="112"/>
        <end position="129"/>
    </location>
</feature>
<evidence type="ECO:0000256" key="1">
    <source>
        <dbReference type="ARBA" id="ARBA00004141"/>
    </source>
</evidence>